<dbReference type="EMBL" id="HBIX01022632">
    <property type="protein sequence ID" value="CAE0723017.1"/>
    <property type="molecule type" value="Transcribed_RNA"/>
</dbReference>
<name>A0A7S4APV3_9STRA</name>
<evidence type="ECO:0000256" key="1">
    <source>
        <dbReference type="SAM" id="MobiDB-lite"/>
    </source>
</evidence>
<evidence type="ECO:0000313" key="2">
    <source>
        <dbReference type="EMBL" id="CAE0723017.1"/>
    </source>
</evidence>
<sequence length="111" mass="12204">MDAVARVTTTALTVEGYNIRQLGMGGTYPAVTTNQSPWTLNKMRRPDVNRAPTADTDKRYHLGTDGTANDDKRDHLIHGAQRAIATTKPTASTLVDTLQKKSIINRPKTNK</sequence>
<dbReference type="AlphaFoldDB" id="A0A7S4APV3"/>
<accession>A0A7S4APV3</accession>
<reference evidence="2" key="1">
    <citation type="submission" date="2021-01" db="EMBL/GenBank/DDBJ databases">
        <authorList>
            <person name="Corre E."/>
            <person name="Pelletier E."/>
            <person name="Niang G."/>
            <person name="Scheremetjew M."/>
            <person name="Finn R."/>
            <person name="Kale V."/>
            <person name="Holt S."/>
            <person name="Cochrane G."/>
            <person name="Meng A."/>
            <person name="Brown T."/>
            <person name="Cohen L."/>
        </authorList>
    </citation>
    <scope>NUCLEOTIDE SEQUENCE</scope>
    <source>
        <strain evidence="2">10249 10 AB</strain>
    </source>
</reference>
<protein>
    <submittedName>
        <fullName evidence="2">Uncharacterized protein</fullName>
    </submittedName>
</protein>
<feature type="region of interest" description="Disordered" evidence="1">
    <location>
        <begin position="44"/>
        <end position="72"/>
    </location>
</feature>
<proteinExistence type="predicted"/>
<gene>
    <name evidence="2" type="ORF">PAUS00366_LOCUS15773</name>
</gene>
<organism evidence="2">
    <name type="scientific">Pseudo-nitzschia australis</name>
    <dbReference type="NCBI Taxonomy" id="44445"/>
    <lineage>
        <taxon>Eukaryota</taxon>
        <taxon>Sar</taxon>
        <taxon>Stramenopiles</taxon>
        <taxon>Ochrophyta</taxon>
        <taxon>Bacillariophyta</taxon>
        <taxon>Bacillariophyceae</taxon>
        <taxon>Bacillariophycidae</taxon>
        <taxon>Bacillariales</taxon>
        <taxon>Bacillariaceae</taxon>
        <taxon>Pseudo-nitzschia</taxon>
    </lineage>
</organism>